<dbReference type="InterPro" id="IPR002048">
    <property type="entry name" value="EF_hand_dom"/>
</dbReference>
<dbReference type="GO" id="GO:0005085">
    <property type="term" value="F:guanyl-nucleotide exchange factor activity"/>
    <property type="evidence" value="ECO:0007669"/>
    <property type="project" value="UniProtKB-KW"/>
</dbReference>
<reference evidence="13 14" key="1">
    <citation type="journal article" date="2009" name="Science">
        <title>Genome sequence, comparative analysis, and population genetics of the domestic horse.</title>
        <authorList>
            <consortium name="Broad Institute Genome Sequencing Platform"/>
            <consortium name="Broad Institute Whole Genome Assembly Team"/>
            <person name="Wade C.M."/>
            <person name="Giulotto E."/>
            <person name="Sigurdsson S."/>
            <person name="Zoli M."/>
            <person name="Gnerre S."/>
            <person name="Imsland F."/>
            <person name="Lear T.L."/>
            <person name="Adelson D.L."/>
            <person name="Bailey E."/>
            <person name="Bellone R.R."/>
            <person name="Bloecker H."/>
            <person name="Distl O."/>
            <person name="Edgar R.C."/>
            <person name="Garber M."/>
            <person name="Leeb T."/>
            <person name="Mauceli E."/>
            <person name="MacLeod J.N."/>
            <person name="Penedo M.C.T."/>
            <person name="Raison J.M."/>
            <person name="Sharpe T."/>
            <person name="Vogel J."/>
            <person name="Andersson L."/>
            <person name="Antczak D.F."/>
            <person name="Biagi T."/>
            <person name="Binns M.M."/>
            <person name="Chowdhary B.P."/>
            <person name="Coleman S.J."/>
            <person name="Della Valle G."/>
            <person name="Fryc S."/>
            <person name="Guerin G."/>
            <person name="Hasegawa T."/>
            <person name="Hill E.W."/>
            <person name="Jurka J."/>
            <person name="Kiialainen A."/>
            <person name="Lindgren G."/>
            <person name="Liu J."/>
            <person name="Magnani E."/>
            <person name="Mickelson J.R."/>
            <person name="Murray J."/>
            <person name="Nergadze S.G."/>
            <person name="Onofrio R."/>
            <person name="Pedroni S."/>
            <person name="Piras M.F."/>
            <person name="Raudsepp T."/>
            <person name="Rocchi M."/>
            <person name="Roeed K.H."/>
            <person name="Ryder O.A."/>
            <person name="Searle S."/>
            <person name="Skow L."/>
            <person name="Swinburne J.E."/>
            <person name="Syvaenen A.C."/>
            <person name="Tozaki T."/>
            <person name="Valberg S.J."/>
            <person name="Vaudin M."/>
            <person name="White J.R."/>
            <person name="Zody M.C."/>
            <person name="Lander E.S."/>
            <person name="Lindblad-Toh K."/>
        </authorList>
    </citation>
    <scope>NUCLEOTIDE SEQUENCE [LARGE SCALE GENOMIC DNA]</scope>
    <source>
        <strain evidence="13 14">Thoroughbred</strain>
    </source>
</reference>
<dbReference type="Pfam" id="PF00617">
    <property type="entry name" value="RasGEF"/>
    <property type="match status" value="1"/>
</dbReference>
<dbReference type="SMART" id="SM00109">
    <property type="entry name" value="C1"/>
    <property type="match status" value="1"/>
</dbReference>
<dbReference type="GeneTree" id="ENSGT00940000159883"/>
<feature type="compositionally biased region" description="Basic residues" evidence="8">
    <location>
        <begin position="1"/>
        <end position="10"/>
    </location>
</feature>
<evidence type="ECO:0000259" key="9">
    <source>
        <dbReference type="PROSITE" id="PS50009"/>
    </source>
</evidence>
<dbReference type="Gene3D" id="1.10.238.10">
    <property type="entry name" value="EF-hand"/>
    <property type="match status" value="1"/>
</dbReference>
<feature type="region of interest" description="Disordered" evidence="8">
    <location>
        <begin position="162"/>
        <end position="187"/>
    </location>
</feature>
<evidence type="ECO:0000256" key="6">
    <source>
        <dbReference type="ARBA" id="ARBA00022837"/>
    </source>
</evidence>
<evidence type="ECO:0000259" key="11">
    <source>
        <dbReference type="PROSITE" id="PS50212"/>
    </source>
</evidence>
<keyword evidence="2 7" id="KW-0344">Guanine-nucleotide releasing factor</keyword>
<dbReference type="GO" id="GO:0008270">
    <property type="term" value="F:zinc ion binding"/>
    <property type="evidence" value="ECO:0007669"/>
    <property type="project" value="UniProtKB-KW"/>
</dbReference>
<dbReference type="VGNC" id="VGNC:22204">
    <property type="gene designation" value="RASGRP4"/>
</dbReference>
<evidence type="ECO:0000259" key="12">
    <source>
        <dbReference type="PROSITE" id="PS50222"/>
    </source>
</evidence>
<gene>
    <name evidence="13 15" type="primary">RASGRP4</name>
</gene>
<feature type="region of interest" description="Disordered" evidence="8">
    <location>
        <begin position="496"/>
        <end position="523"/>
    </location>
</feature>
<protein>
    <submittedName>
        <fullName evidence="13">RAS guanyl releasing protein 4</fullName>
    </submittedName>
</protein>
<dbReference type="PROSITE" id="PS00479">
    <property type="entry name" value="ZF_DAG_PE_1"/>
    <property type="match status" value="1"/>
</dbReference>
<dbReference type="FunFam" id="1.10.238.10:FF:000114">
    <property type="entry name" value="RAS guanyl releasing protein 4"/>
    <property type="match status" value="1"/>
</dbReference>
<keyword evidence="4" id="KW-0863">Zinc-finger</keyword>
<dbReference type="Ensembl" id="ENSECAT00000076528.2">
    <property type="protein sequence ID" value="ENSECAP00000051547.1"/>
    <property type="gene ID" value="ENSECAG00000021876.4"/>
</dbReference>
<evidence type="ECO:0000256" key="5">
    <source>
        <dbReference type="ARBA" id="ARBA00022833"/>
    </source>
</evidence>
<dbReference type="InterPro" id="IPR023578">
    <property type="entry name" value="Ras_GEF_dom_sf"/>
</dbReference>
<keyword evidence="5" id="KW-0862">Zinc</keyword>
<evidence type="ECO:0000313" key="14">
    <source>
        <dbReference type="Proteomes" id="UP000002281"/>
    </source>
</evidence>
<dbReference type="SMART" id="SM00147">
    <property type="entry name" value="RasGEF"/>
    <property type="match status" value="1"/>
</dbReference>
<feature type="region of interest" description="Disordered" evidence="8">
    <location>
        <begin position="539"/>
        <end position="576"/>
    </location>
</feature>
<feature type="domain" description="Phorbol-ester/DAG-type" evidence="10">
    <location>
        <begin position="443"/>
        <end position="493"/>
    </location>
</feature>
<dbReference type="Gene3D" id="3.30.60.20">
    <property type="match status" value="1"/>
</dbReference>
<evidence type="ECO:0000256" key="2">
    <source>
        <dbReference type="ARBA" id="ARBA00022658"/>
    </source>
</evidence>
<dbReference type="InterPro" id="IPR008937">
    <property type="entry name" value="Ras-like_GEF"/>
</dbReference>
<dbReference type="InterPro" id="IPR020454">
    <property type="entry name" value="DAG/PE-bd"/>
</dbReference>
<evidence type="ECO:0000256" key="1">
    <source>
        <dbReference type="ARBA" id="ARBA00009566"/>
    </source>
</evidence>
<evidence type="ECO:0000256" key="8">
    <source>
        <dbReference type="SAM" id="MobiDB-lite"/>
    </source>
</evidence>
<dbReference type="Gene3D" id="1.10.840.10">
    <property type="entry name" value="Ras guanine-nucleotide exchange factors catalytic domain"/>
    <property type="match status" value="1"/>
</dbReference>
<feature type="compositionally biased region" description="Basic residues" evidence="8">
    <location>
        <begin position="22"/>
        <end position="32"/>
    </location>
</feature>
<accession>A0A5F5PT42</accession>
<dbReference type="InterPro" id="IPR001895">
    <property type="entry name" value="RASGEF_cat_dom"/>
</dbReference>
<name>A0A5F5PT42_HORSE</name>
<dbReference type="SUPFAM" id="SSF57889">
    <property type="entry name" value="Cysteine-rich domain"/>
    <property type="match status" value="1"/>
</dbReference>
<dbReference type="Bgee" id="ENSECAG00000021876">
    <property type="expression patterns" value="Expressed in leukocyte and 18 other cell types or tissues"/>
</dbReference>
<feature type="domain" description="N-terminal Ras-GEF" evidence="11">
    <location>
        <begin position="49"/>
        <end position="175"/>
    </location>
</feature>
<comment type="similarity">
    <text evidence="1">Belongs to the RASGRP family.</text>
</comment>
<dbReference type="AlphaFoldDB" id="A0A5F5PT42"/>
<dbReference type="CDD" id="cd20863">
    <property type="entry name" value="C1_RASGRP4"/>
    <property type="match status" value="1"/>
</dbReference>
<evidence type="ECO:0000256" key="4">
    <source>
        <dbReference type="ARBA" id="ARBA00022771"/>
    </source>
</evidence>
<dbReference type="FunFam" id="1.20.870.10:FF:000009">
    <property type="entry name" value="RAS guanyl releasing protein 4"/>
    <property type="match status" value="1"/>
</dbReference>
<feature type="domain" description="Ras-GEF" evidence="9">
    <location>
        <begin position="95"/>
        <end position="335"/>
    </location>
</feature>
<dbReference type="Proteomes" id="UP000002281">
    <property type="component" value="Chromosome 10"/>
</dbReference>
<dbReference type="GO" id="GO:0007264">
    <property type="term" value="P:small GTPase-mediated signal transduction"/>
    <property type="evidence" value="ECO:0007669"/>
    <property type="project" value="InterPro"/>
</dbReference>
<dbReference type="PRINTS" id="PR00008">
    <property type="entry name" value="DAGPEDOMAIN"/>
</dbReference>
<dbReference type="Pfam" id="PF00130">
    <property type="entry name" value="C1_1"/>
    <property type="match status" value="1"/>
</dbReference>
<sequence>MNRKDSKRKSHQECSGTTGGRGRPRQARRHKTCPSPREISKVMASMALGMLNEGGCSEDELLEKCIQSFDSAGSLCRGDHILNMALAMHSWVLPSAHLAARLLTLYQEATGNKQELRRLQICHLVRYWLTQHPETVHQEPQLEEVIGRFWAAVEQEGNAAQRSLGDPSNLLSPGGPGPPTPMSSPGLGKKRKVSLLFDHLETGELAQHLTYLEFRSFQAITALLELTELLAAHNNYARYRRAWAGCTGFRLPLLGVHLKDLVSLHEAQPDRLPDGRLHLPKLNSLYLRLQELAALQRQRPPCSANEDLLHLLTLSLDLFYTEDEIYELSYAREPRCPRSLPPSPFKAPLVVEWAPGVTAKPDRVTLGRHVEQLVESVFKHYDSEGRGTISREDFERLSGNFPFACHGLHPPPCQGSGTFSREELTGYLLRASAICSKLGLAFLHTFHEVTFRKPTFCDSCSGFLWGVTKQGYRCQDCGLCCHKHCRDQVKVECKKRPGAKGDVSSPEAPIPPTPAPHASCGSEDHLSYTLSLEAETGRRLRHAWTQTEPPHPSWEPKLVPLPAMASPPTQSSKPDS</sequence>
<feature type="compositionally biased region" description="Polar residues" evidence="8">
    <location>
        <begin position="567"/>
        <end position="576"/>
    </location>
</feature>
<dbReference type="PROSITE" id="PS50212">
    <property type="entry name" value="RASGEF_NTER"/>
    <property type="match status" value="1"/>
</dbReference>
<evidence type="ECO:0000313" key="15">
    <source>
        <dbReference type="VGNC" id="VGNC:22204"/>
    </source>
</evidence>
<feature type="region of interest" description="Disordered" evidence="8">
    <location>
        <begin position="1"/>
        <end position="35"/>
    </location>
</feature>
<dbReference type="PROSITE" id="PS50081">
    <property type="entry name" value="ZF_DAG_PE_2"/>
    <property type="match status" value="1"/>
</dbReference>
<dbReference type="GO" id="GO:0005509">
    <property type="term" value="F:calcium ion binding"/>
    <property type="evidence" value="ECO:0007669"/>
    <property type="project" value="InterPro"/>
</dbReference>
<dbReference type="PROSITE" id="PS50222">
    <property type="entry name" value="EF_HAND_2"/>
    <property type="match status" value="1"/>
</dbReference>
<dbReference type="InterPro" id="IPR046349">
    <property type="entry name" value="C1-like_sf"/>
</dbReference>
<keyword evidence="3" id="KW-0479">Metal-binding</keyword>
<dbReference type="PANTHER" id="PTHR23113">
    <property type="entry name" value="GUANINE NUCLEOTIDE EXCHANGE FACTOR"/>
    <property type="match status" value="1"/>
</dbReference>
<keyword evidence="6" id="KW-0106">Calcium</keyword>
<dbReference type="InterPro" id="IPR036964">
    <property type="entry name" value="RASGEF_cat_dom_sf"/>
</dbReference>
<proteinExistence type="inferred from homology"/>
<dbReference type="InterPro" id="IPR002219">
    <property type="entry name" value="PKC_DAG/PE"/>
</dbReference>
<dbReference type="CDD" id="cd06224">
    <property type="entry name" value="REM"/>
    <property type="match status" value="1"/>
</dbReference>
<dbReference type="PROSITE" id="PS50009">
    <property type="entry name" value="RASGEF_CAT"/>
    <property type="match status" value="1"/>
</dbReference>
<evidence type="ECO:0000256" key="7">
    <source>
        <dbReference type="PROSITE-ProRule" id="PRU00168"/>
    </source>
</evidence>
<keyword evidence="14" id="KW-1185">Reference proteome</keyword>
<reference evidence="13" key="2">
    <citation type="submission" date="2025-08" db="UniProtKB">
        <authorList>
            <consortium name="Ensembl"/>
        </authorList>
    </citation>
    <scope>IDENTIFICATION</scope>
    <source>
        <strain evidence="13">Thoroughbred</strain>
    </source>
</reference>
<evidence type="ECO:0000313" key="13">
    <source>
        <dbReference type="Ensembl" id="ENSECAP00000051547.1"/>
    </source>
</evidence>
<dbReference type="PANTHER" id="PTHR23113:SF157">
    <property type="entry name" value="RAS GUANYL-RELEASING PROTEIN 4"/>
    <property type="match status" value="1"/>
</dbReference>
<feature type="compositionally biased region" description="Low complexity" evidence="8">
    <location>
        <begin position="163"/>
        <end position="173"/>
    </location>
</feature>
<evidence type="ECO:0000259" key="10">
    <source>
        <dbReference type="PROSITE" id="PS50081"/>
    </source>
</evidence>
<evidence type="ECO:0000256" key="3">
    <source>
        <dbReference type="ARBA" id="ARBA00022723"/>
    </source>
</evidence>
<dbReference type="Gene3D" id="1.20.870.10">
    <property type="entry name" value="Son of sevenless (SoS) protein Chain: S domain 1"/>
    <property type="match status" value="1"/>
</dbReference>
<organism evidence="13 14">
    <name type="scientific">Equus caballus</name>
    <name type="common">Horse</name>
    <dbReference type="NCBI Taxonomy" id="9796"/>
    <lineage>
        <taxon>Eukaryota</taxon>
        <taxon>Metazoa</taxon>
        <taxon>Chordata</taxon>
        <taxon>Craniata</taxon>
        <taxon>Vertebrata</taxon>
        <taxon>Euteleostomi</taxon>
        <taxon>Mammalia</taxon>
        <taxon>Eutheria</taxon>
        <taxon>Laurasiatheria</taxon>
        <taxon>Perissodactyla</taxon>
        <taxon>Equidae</taxon>
        <taxon>Equus</taxon>
    </lineage>
</organism>
<reference evidence="13" key="3">
    <citation type="submission" date="2025-09" db="UniProtKB">
        <authorList>
            <consortium name="Ensembl"/>
        </authorList>
    </citation>
    <scope>IDENTIFICATION</scope>
    <source>
        <strain evidence="13">Thoroughbred</strain>
    </source>
</reference>
<feature type="domain" description="EF-hand" evidence="12">
    <location>
        <begin position="369"/>
        <end position="404"/>
    </location>
</feature>
<dbReference type="SUPFAM" id="SSF48366">
    <property type="entry name" value="Ras GEF"/>
    <property type="match status" value="1"/>
</dbReference>
<dbReference type="FunFam" id="3.30.60.20:FF:000037">
    <property type="entry name" value="RAS guanyl releasing protein 4"/>
    <property type="match status" value="1"/>
</dbReference>
<dbReference type="GO" id="GO:0005886">
    <property type="term" value="C:plasma membrane"/>
    <property type="evidence" value="ECO:0007669"/>
    <property type="project" value="UniProtKB-ARBA"/>
</dbReference>
<dbReference type="InterPro" id="IPR000651">
    <property type="entry name" value="Ras-like_Gua-exchang_fac_N"/>
</dbReference>